<gene>
    <name evidence="7" type="ORF">CGSHi22421_08228</name>
</gene>
<keyword evidence="5" id="KW-0460">Magnesium</keyword>
<dbReference type="InterPro" id="IPR005494">
    <property type="entry name" value="GSPS_pre-ATP-grasp-like_dom"/>
</dbReference>
<evidence type="ECO:0000259" key="6">
    <source>
        <dbReference type="Pfam" id="PF03738"/>
    </source>
</evidence>
<dbReference type="AlphaFoldDB" id="A4N1L9"/>
<dbReference type="GO" id="GO:0046872">
    <property type="term" value="F:metal ion binding"/>
    <property type="evidence" value="ECO:0007669"/>
    <property type="project" value="UniProtKB-KW"/>
</dbReference>
<evidence type="ECO:0000256" key="5">
    <source>
        <dbReference type="ARBA" id="ARBA00022842"/>
    </source>
</evidence>
<keyword evidence="4" id="KW-0067">ATP-binding</keyword>
<protein>
    <recommendedName>
        <fullName evidence="6">Glutathionylspermidine synthase pre-ATP-grasp-like domain-containing protein</fullName>
    </recommendedName>
</protein>
<dbReference type="Pfam" id="PF03738">
    <property type="entry name" value="GSP_synth"/>
    <property type="match status" value="1"/>
</dbReference>
<organism evidence="7 8">
    <name type="scientific">Haemophilus influenzae R3021</name>
    <dbReference type="NCBI Taxonomy" id="375432"/>
    <lineage>
        <taxon>Bacteria</taxon>
        <taxon>Pseudomonadati</taxon>
        <taxon>Pseudomonadota</taxon>
        <taxon>Gammaproteobacteria</taxon>
        <taxon>Pasteurellales</taxon>
        <taxon>Pasteurellaceae</taxon>
        <taxon>Haemophilus</taxon>
    </lineage>
</organism>
<dbReference type="Proteomes" id="UP000003798">
    <property type="component" value="Unassembled WGS sequence"/>
</dbReference>
<dbReference type="SUPFAM" id="SSF56059">
    <property type="entry name" value="Glutathione synthetase ATP-binding domain-like"/>
    <property type="match status" value="1"/>
</dbReference>
<keyword evidence="1" id="KW-0436">Ligase</keyword>
<dbReference type="EMBL" id="AAZE01000001">
    <property type="protein sequence ID" value="EDJ91727.1"/>
    <property type="molecule type" value="Genomic_DNA"/>
</dbReference>
<feature type="domain" description="Glutathionylspermidine synthase pre-ATP-grasp-like" evidence="6">
    <location>
        <begin position="15"/>
        <end position="66"/>
    </location>
</feature>
<keyword evidence="3" id="KW-0547">Nucleotide-binding</keyword>
<name>A4N1L9_HAEIF</name>
<sequence length="69" mass="7913">MKRVTGFPTRPDMVQQLLNVGFDYYNLPSSDGSHYWSDNVAYEFTLAEIDRIEDTTNELHSMCLDFCGG</sequence>
<evidence type="ECO:0000313" key="7">
    <source>
        <dbReference type="EMBL" id="EDJ91727.1"/>
    </source>
</evidence>
<evidence type="ECO:0000256" key="4">
    <source>
        <dbReference type="ARBA" id="ARBA00022840"/>
    </source>
</evidence>
<evidence type="ECO:0000256" key="3">
    <source>
        <dbReference type="ARBA" id="ARBA00022741"/>
    </source>
</evidence>
<keyword evidence="2" id="KW-0479">Metal-binding</keyword>
<evidence type="ECO:0000256" key="1">
    <source>
        <dbReference type="ARBA" id="ARBA00022598"/>
    </source>
</evidence>
<evidence type="ECO:0000313" key="8">
    <source>
        <dbReference type="Proteomes" id="UP000003798"/>
    </source>
</evidence>
<evidence type="ECO:0000256" key="2">
    <source>
        <dbReference type="ARBA" id="ARBA00022723"/>
    </source>
</evidence>
<dbReference type="GO" id="GO:0016874">
    <property type="term" value="F:ligase activity"/>
    <property type="evidence" value="ECO:0007669"/>
    <property type="project" value="UniProtKB-KW"/>
</dbReference>
<proteinExistence type="predicted"/>
<accession>A4N1L9</accession>
<reference evidence="7 8" key="1">
    <citation type="journal article" date="2007" name="Genome Biol.">
        <title>Characterization and modeling of the Haemophilus influenzae core and supragenomes based on the complete genomic sequences of Rd and 12 clinical nontypeable strains.</title>
        <authorList>
            <person name="Hogg J.S."/>
            <person name="Hu F.Z."/>
            <person name="Janto B."/>
            <person name="Boissy R."/>
            <person name="Hayes J."/>
            <person name="Keefe R."/>
            <person name="Post J.C."/>
            <person name="Ehrlich G.D."/>
        </authorList>
    </citation>
    <scope>NUCLEOTIDE SEQUENCE [LARGE SCALE GENOMIC DNA]</scope>
    <source>
        <strain evidence="7 8">R3021</strain>
    </source>
</reference>
<dbReference type="GO" id="GO:0005524">
    <property type="term" value="F:ATP binding"/>
    <property type="evidence" value="ECO:0007669"/>
    <property type="project" value="UniProtKB-KW"/>
</dbReference>